<dbReference type="Pfam" id="PF00194">
    <property type="entry name" value="Carb_anhydrase"/>
    <property type="match status" value="1"/>
</dbReference>
<feature type="compositionally biased region" description="Polar residues" evidence="2">
    <location>
        <begin position="28"/>
        <end position="37"/>
    </location>
</feature>
<gene>
    <name evidence="4" type="ORF">NTJ_12743</name>
</gene>
<evidence type="ECO:0000313" key="5">
    <source>
        <dbReference type="Proteomes" id="UP001307889"/>
    </source>
</evidence>
<feature type="region of interest" description="Disordered" evidence="2">
    <location>
        <begin position="292"/>
        <end position="337"/>
    </location>
</feature>
<feature type="compositionally biased region" description="Basic residues" evidence="2">
    <location>
        <begin position="325"/>
        <end position="337"/>
    </location>
</feature>
<dbReference type="Gene3D" id="3.10.200.10">
    <property type="entry name" value="Alpha carbonic anhydrase"/>
    <property type="match status" value="1"/>
</dbReference>
<evidence type="ECO:0000313" key="4">
    <source>
        <dbReference type="EMBL" id="BES99923.1"/>
    </source>
</evidence>
<feature type="compositionally biased region" description="Basic residues" evidence="2">
    <location>
        <begin position="1"/>
        <end position="14"/>
    </location>
</feature>
<feature type="region of interest" description="Disordered" evidence="2">
    <location>
        <begin position="1"/>
        <end position="37"/>
    </location>
</feature>
<dbReference type="InterPro" id="IPR036398">
    <property type="entry name" value="CA_dom_sf"/>
</dbReference>
<sequence length="337" mass="38419">MSKKKRPKSKKKGHVKLDGSKTEKRQSGMKTSKSPSETIPLPEIIAETIVDYLHEVEGDSPIHLKWENLIKIRTSPIEWTNYEAMPMTLSMRNTAYNVILTGTWPYGRVPSVTKGPMTSQYDFSQIHFHWGTDNLAGSDHMADGDSYPFEIHSVFYKASAGSIEQAKNEVDGVVIFCYLFKMQEHDNDKIRMITDNIDKMVFAYSKINLDPLPLETILQEITDDYIVYLGAMKYKTVYGVTFIICRDAQGISFEQLSKFRDLKDRHENPMILKPREIQPLGSRNVFLVNPKSGTKVIRSPSPPRHSQFGRNRRSHSAGVSTTSKKSLKKRTVGSVRR</sequence>
<protein>
    <submittedName>
        <fullName evidence="4">Carb_anhydrase</fullName>
    </submittedName>
</protein>
<comment type="similarity">
    <text evidence="1">Belongs to the alpha-carbonic anhydrase family.</text>
</comment>
<dbReference type="InterPro" id="IPR001148">
    <property type="entry name" value="CA_dom"/>
</dbReference>
<keyword evidence="5" id="KW-1185">Reference proteome</keyword>
<feature type="compositionally biased region" description="Basic and acidic residues" evidence="2">
    <location>
        <begin position="15"/>
        <end position="26"/>
    </location>
</feature>
<dbReference type="InterPro" id="IPR023561">
    <property type="entry name" value="Carbonic_anhydrase_a-class"/>
</dbReference>
<accession>A0ABN7B6P2</accession>
<dbReference type="PANTHER" id="PTHR18952:SF233">
    <property type="entry name" value="CARBONIC ANHYDRASE 14"/>
    <property type="match status" value="1"/>
</dbReference>
<dbReference type="SUPFAM" id="SSF51069">
    <property type="entry name" value="Carbonic anhydrase"/>
    <property type="match status" value="1"/>
</dbReference>
<reference evidence="4 5" key="1">
    <citation type="submission" date="2023-09" db="EMBL/GenBank/DDBJ databases">
        <title>Nesidiocoris tenuis whole genome shotgun sequence.</title>
        <authorList>
            <person name="Shibata T."/>
            <person name="Shimoda M."/>
            <person name="Kobayashi T."/>
            <person name="Uehara T."/>
        </authorList>
    </citation>
    <scope>NUCLEOTIDE SEQUENCE [LARGE SCALE GENOMIC DNA]</scope>
    <source>
        <strain evidence="4 5">Japan</strain>
    </source>
</reference>
<proteinExistence type="inferred from homology"/>
<organism evidence="4 5">
    <name type="scientific">Nesidiocoris tenuis</name>
    <dbReference type="NCBI Taxonomy" id="355587"/>
    <lineage>
        <taxon>Eukaryota</taxon>
        <taxon>Metazoa</taxon>
        <taxon>Ecdysozoa</taxon>
        <taxon>Arthropoda</taxon>
        <taxon>Hexapoda</taxon>
        <taxon>Insecta</taxon>
        <taxon>Pterygota</taxon>
        <taxon>Neoptera</taxon>
        <taxon>Paraneoptera</taxon>
        <taxon>Hemiptera</taxon>
        <taxon>Heteroptera</taxon>
        <taxon>Panheteroptera</taxon>
        <taxon>Cimicomorpha</taxon>
        <taxon>Miridae</taxon>
        <taxon>Dicyphina</taxon>
        <taxon>Nesidiocoris</taxon>
    </lineage>
</organism>
<feature type="domain" description="Alpha-carbonic anhydrase" evidence="3">
    <location>
        <begin position="31"/>
        <end position="289"/>
    </location>
</feature>
<evidence type="ECO:0000256" key="1">
    <source>
        <dbReference type="ARBA" id="ARBA00010718"/>
    </source>
</evidence>
<dbReference type="PANTHER" id="PTHR18952">
    <property type="entry name" value="CARBONIC ANHYDRASE"/>
    <property type="match status" value="1"/>
</dbReference>
<name>A0ABN7B6P2_9HEMI</name>
<evidence type="ECO:0000259" key="3">
    <source>
        <dbReference type="PROSITE" id="PS51144"/>
    </source>
</evidence>
<dbReference type="EMBL" id="AP028919">
    <property type="protein sequence ID" value="BES99923.1"/>
    <property type="molecule type" value="Genomic_DNA"/>
</dbReference>
<dbReference type="PROSITE" id="PS51144">
    <property type="entry name" value="ALPHA_CA_2"/>
    <property type="match status" value="1"/>
</dbReference>
<evidence type="ECO:0000256" key="2">
    <source>
        <dbReference type="SAM" id="MobiDB-lite"/>
    </source>
</evidence>
<dbReference type="SMART" id="SM01057">
    <property type="entry name" value="Carb_anhydrase"/>
    <property type="match status" value="1"/>
</dbReference>
<dbReference type="Proteomes" id="UP001307889">
    <property type="component" value="Chromosome 11"/>
</dbReference>